<dbReference type="InterPro" id="IPR043129">
    <property type="entry name" value="ATPase_NBD"/>
</dbReference>
<proteinExistence type="predicted"/>
<dbReference type="InterPro" id="IPR049517">
    <property type="entry name" value="ACX-like_C"/>
</dbReference>
<feature type="domain" description="Hydantoinase A/oxoprolinase" evidence="2">
    <location>
        <begin position="221"/>
        <end position="509"/>
    </location>
</feature>
<gene>
    <name evidence="5" type="ORF">AB0K95_11380</name>
</gene>
<evidence type="ECO:0000313" key="6">
    <source>
        <dbReference type="Proteomes" id="UP001552527"/>
    </source>
</evidence>
<dbReference type="Pfam" id="PF01968">
    <property type="entry name" value="Hydantoinase_A"/>
    <property type="match status" value="1"/>
</dbReference>
<accession>A0ABV3JD38</accession>
<evidence type="ECO:0000259" key="2">
    <source>
        <dbReference type="Pfam" id="PF01968"/>
    </source>
</evidence>
<dbReference type="SUPFAM" id="SSF53067">
    <property type="entry name" value="Actin-like ATPase domain"/>
    <property type="match status" value="1"/>
</dbReference>
<keyword evidence="6" id="KW-1185">Reference proteome</keyword>
<feature type="region of interest" description="Disordered" evidence="1">
    <location>
        <begin position="687"/>
        <end position="718"/>
    </location>
</feature>
<dbReference type="RefSeq" id="WP_364020765.1">
    <property type="nucleotide sequence ID" value="NZ_JBFATD010000004.1"/>
</dbReference>
<comment type="caution">
    <text evidence="5">The sequence shown here is derived from an EMBL/GenBank/DDBJ whole genome shotgun (WGS) entry which is preliminary data.</text>
</comment>
<dbReference type="EMBL" id="JBFATE010000004">
    <property type="protein sequence ID" value="MEV5245857.1"/>
    <property type="molecule type" value="Genomic_DNA"/>
</dbReference>
<dbReference type="InterPro" id="IPR008040">
    <property type="entry name" value="Hydant_A_N"/>
</dbReference>
<evidence type="ECO:0000256" key="1">
    <source>
        <dbReference type="SAM" id="MobiDB-lite"/>
    </source>
</evidence>
<dbReference type="Gene3D" id="3.30.420.40">
    <property type="match status" value="1"/>
</dbReference>
<dbReference type="InterPro" id="IPR045079">
    <property type="entry name" value="Oxoprolinase-like"/>
</dbReference>
<dbReference type="Pfam" id="PF05378">
    <property type="entry name" value="Hydant_A_N"/>
    <property type="match status" value="1"/>
</dbReference>
<dbReference type="PANTHER" id="PTHR11365">
    <property type="entry name" value="5-OXOPROLINASE RELATED"/>
    <property type="match status" value="1"/>
</dbReference>
<dbReference type="Pfam" id="PF19278">
    <property type="entry name" value="Hydant_A_C"/>
    <property type="match status" value="1"/>
</dbReference>
<organism evidence="5 6">
    <name type="scientific">Streptomyces werraensis</name>
    <dbReference type="NCBI Taxonomy" id="68284"/>
    <lineage>
        <taxon>Bacteria</taxon>
        <taxon>Bacillati</taxon>
        <taxon>Actinomycetota</taxon>
        <taxon>Actinomycetes</taxon>
        <taxon>Kitasatosporales</taxon>
        <taxon>Streptomycetaceae</taxon>
        <taxon>Streptomyces</taxon>
    </lineage>
</organism>
<name>A0ABV3JD38_9ACTN</name>
<dbReference type="Proteomes" id="UP001552527">
    <property type="component" value="Unassembled WGS sequence"/>
</dbReference>
<sequence length="718" mass="75678">MYSAGKTESYSIGIDIGGTFTDCVAMDSQGRSVTAKVLSTKDDPVQGVRTALTRLAETMGRDTASVLAHTHRFSHGTTIGTNAVLEHRGARVGLITTAGHGDTLAMMRGRGRVAGRPVEDVFRVHGTLPRPLIVPGAVLEVQERVDRTGAVVVALDPARVRDELTRFIAHHELDAVAVVLLWSFANPVHERCLTELVAEVSPATYISSSVDVSPRLGEFERMVATVINAYVGPVSHRYLGRLADDLEDSGLAAPLLIMQAGGGVLPVVEAAAAPVGTIDSGPAGGLVGVRALAGAAGHEQVIATDMGGTSFDIGLIVHGIPVVAEEKVIDRHTYRMTHLDVRSVACGGGTIARKDALTGALGVGPDSAGSEPGPACYGRGGTQPTVTDADVVLGLIRPKIFLDGRMQLDTELSRAAVGRLAEQLGMTLEETAAGIVNVNNMHAATLIRRQTVERGLDPRDFRLYAYGGAGPVHAFGFAAEAGVREVVVPLGNGASTLSAYGIAVADTLHCVEVERTVKAPFDDNSLLDALEKALCSVRAAGERVGMATSALRIDLYALMRFERQLANRVEIPVPLPAGPETGALLLKRFTAEYAHRYGAGGTDVRGTAEIFALRAETRVPSGVPAEAQESRPQGAGAIDTCEVYWPTDHQWLVTDVYDRMAFHRAGYVDGPALVELAHTTVCVPPGATLSTGPHGHLSLRLPEPSRPHHSTPNTGVAR</sequence>
<feature type="domain" description="Hydantoinase/oxoprolinase N-terminal" evidence="3">
    <location>
        <begin position="12"/>
        <end position="199"/>
    </location>
</feature>
<dbReference type="InterPro" id="IPR002821">
    <property type="entry name" value="Hydantoinase_A"/>
</dbReference>
<evidence type="ECO:0000259" key="3">
    <source>
        <dbReference type="Pfam" id="PF05378"/>
    </source>
</evidence>
<evidence type="ECO:0000259" key="4">
    <source>
        <dbReference type="Pfam" id="PF19278"/>
    </source>
</evidence>
<evidence type="ECO:0000313" key="5">
    <source>
        <dbReference type="EMBL" id="MEV5245857.1"/>
    </source>
</evidence>
<protein>
    <submittedName>
        <fullName evidence="5">Hydantoinase/oxoprolinase family protein</fullName>
    </submittedName>
</protein>
<feature type="domain" description="Acetophenone carboxylase-like C-terminal" evidence="4">
    <location>
        <begin position="546"/>
        <end position="689"/>
    </location>
</feature>
<dbReference type="PANTHER" id="PTHR11365:SF23">
    <property type="entry name" value="HYPOTHETICAL 5-OXOPROLINASE (EUROFUNG)-RELATED"/>
    <property type="match status" value="1"/>
</dbReference>
<reference evidence="5 6" key="1">
    <citation type="submission" date="2024-06" db="EMBL/GenBank/DDBJ databases">
        <title>The Natural Products Discovery Center: Release of the First 8490 Sequenced Strains for Exploring Actinobacteria Biosynthetic Diversity.</title>
        <authorList>
            <person name="Kalkreuter E."/>
            <person name="Kautsar S.A."/>
            <person name="Yang D."/>
            <person name="Bader C.D."/>
            <person name="Teijaro C.N."/>
            <person name="Fluegel L."/>
            <person name="Davis C.M."/>
            <person name="Simpson J.R."/>
            <person name="Lauterbach L."/>
            <person name="Steele A.D."/>
            <person name="Gui C."/>
            <person name="Meng S."/>
            <person name="Li G."/>
            <person name="Viehrig K."/>
            <person name="Ye F."/>
            <person name="Su P."/>
            <person name="Kiefer A.F."/>
            <person name="Nichols A."/>
            <person name="Cepeda A.J."/>
            <person name="Yan W."/>
            <person name="Fan B."/>
            <person name="Jiang Y."/>
            <person name="Adhikari A."/>
            <person name="Zheng C.-J."/>
            <person name="Schuster L."/>
            <person name="Cowan T.M."/>
            <person name="Smanski M.J."/>
            <person name="Chevrette M.G."/>
            <person name="De Carvalho L.P.S."/>
            <person name="Shen B."/>
        </authorList>
    </citation>
    <scope>NUCLEOTIDE SEQUENCE [LARGE SCALE GENOMIC DNA]</scope>
    <source>
        <strain evidence="5 6">NPDC052768</strain>
    </source>
</reference>